<evidence type="ECO:0000313" key="1">
    <source>
        <dbReference type="Proteomes" id="UP000887565"/>
    </source>
</evidence>
<protein>
    <submittedName>
        <fullName evidence="2">Uncharacterized protein</fullName>
    </submittedName>
</protein>
<keyword evidence="1" id="KW-1185">Reference proteome</keyword>
<name>A0A915ITP4_ROMCU</name>
<evidence type="ECO:0000313" key="2">
    <source>
        <dbReference type="WBParaSite" id="nRc.2.0.1.t16754-RA"/>
    </source>
</evidence>
<dbReference type="AlphaFoldDB" id="A0A915ITP4"/>
<proteinExistence type="predicted"/>
<dbReference type="WBParaSite" id="nRc.2.0.1.t16754-RA">
    <property type="protein sequence ID" value="nRc.2.0.1.t16754-RA"/>
    <property type="gene ID" value="nRc.2.0.1.g16754"/>
</dbReference>
<sequence>MISNIDDISYPKSLIRQFSRDLIDRSNKDKQGILTQQAALKSFIRSKVMKVSTDRLFLAHPVCCVAGECLK</sequence>
<organism evidence="1 2">
    <name type="scientific">Romanomermis culicivorax</name>
    <name type="common">Nematode worm</name>
    <dbReference type="NCBI Taxonomy" id="13658"/>
    <lineage>
        <taxon>Eukaryota</taxon>
        <taxon>Metazoa</taxon>
        <taxon>Ecdysozoa</taxon>
        <taxon>Nematoda</taxon>
        <taxon>Enoplea</taxon>
        <taxon>Dorylaimia</taxon>
        <taxon>Mermithida</taxon>
        <taxon>Mermithoidea</taxon>
        <taxon>Mermithidae</taxon>
        <taxon>Romanomermis</taxon>
    </lineage>
</organism>
<accession>A0A915ITP4</accession>
<reference evidence="2" key="1">
    <citation type="submission" date="2022-11" db="UniProtKB">
        <authorList>
            <consortium name="WormBaseParasite"/>
        </authorList>
    </citation>
    <scope>IDENTIFICATION</scope>
</reference>
<dbReference type="Proteomes" id="UP000887565">
    <property type="component" value="Unplaced"/>
</dbReference>